<evidence type="ECO:0000313" key="3">
    <source>
        <dbReference type="Proteomes" id="UP000015241"/>
    </source>
</evidence>
<feature type="compositionally biased region" description="Polar residues" evidence="1">
    <location>
        <begin position="301"/>
        <end position="313"/>
    </location>
</feature>
<dbReference type="InParanoid" id="S8G179"/>
<feature type="compositionally biased region" description="Low complexity" evidence="1">
    <location>
        <begin position="327"/>
        <end position="342"/>
    </location>
</feature>
<proteinExistence type="predicted"/>
<accession>S8G179</accession>
<dbReference type="Proteomes" id="UP000015241">
    <property type="component" value="Unassembled WGS sequence"/>
</dbReference>
<feature type="compositionally biased region" description="Low complexity" evidence="1">
    <location>
        <begin position="84"/>
        <end position="96"/>
    </location>
</feature>
<feature type="compositionally biased region" description="Basic and acidic residues" evidence="1">
    <location>
        <begin position="435"/>
        <end position="456"/>
    </location>
</feature>
<sequence>MYEEVCLLCSRPITVDGRAYCSDECESLDATSPSISTTSSAYASPYLRSNNGPGSLADVPALVSSAIGRSLHAAAVSKHKNRHSISSSSTSSAVWSVSTDEDEELASAGPDEDFLSVHGTESAKPADPSLYPFQSRSAGLSYARRPSGTNQRSTVPTLNRHTPSTSSASATGTGSPRSAPPPYSSAEEEFSDVPRTSTSTRSAGLHGLPRRNRNSFASDPSSEQEADYETTISSKPKRNRASLPAYFSLLTTSTSSPTPPRSQRTPSSLQTLTAITRSFQSSPSTPRVAAHPILDPVTAFSQAHTKAQASASEAQRGRGRKRDPEARSASSRRSTQRSPPRQSRARASRSPPPCAHRLGHIGPQARARLDSIEKVADWVSHSPAIPVRGRTLTRRNSSPPAKPKLDAMIGEVTEEDDLAAVREVLAKSLHFHPDHDDVYVSSRDRRGRRRPDELDRPPVGADDYRAPGLGAGRSGLMARERERGRAPVRF</sequence>
<protein>
    <submittedName>
        <fullName evidence="2">Uncharacterized protein</fullName>
    </submittedName>
</protein>
<dbReference type="eggNOG" id="ENOG502SRYF">
    <property type="taxonomic scope" value="Eukaryota"/>
</dbReference>
<dbReference type="OrthoDB" id="2984747at2759"/>
<feature type="region of interest" description="Disordered" evidence="1">
    <location>
        <begin position="77"/>
        <end position="96"/>
    </location>
</feature>
<evidence type="ECO:0000256" key="1">
    <source>
        <dbReference type="SAM" id="MobiDB-lite"/>
    </source>
</evidence>
<reference evidence="2 3" key="1">
    <citation type="journal article" date="2012" name="Science">
        <title>The Paleozoic origin of enzymatic lignin decomposition reconstructed from 31 fungal genomes.</title>
        <authorList>
            <person name="Floudas D."/>
            <person name="Binder M."/>
            <person name="Riley R."/>
            <person name="Barry K."/>
            <person name="Blanchette R.A."/>
            <person name="Henrissat B."/>
            <person name="Martinez A.T."/>
            <person name="Otillar R."/>
            <person name="Spatafora J.W."/>
            <person name="Yadav J.S."/>
            <person name="Aerts A."/>
            <person name="Benoit I."/>
            <person name="Boyd A."/>
            <person name="Carlson A."/>
            <person name="Copeland A."/>
            <person name="Coutinho P.M."/>
            <person name="de Vries R.P."/>
            <person name="Ferreira P."/>
            <person name="Findley K."/>
            <person name="Foster B."/>
            <person name="Gaskell J."/>
            <person name="Glotzer D."/>
            <person name="Gorecki P."/>
            <person name="Heitman J."/>
            <person name="Hesse C."/>
            <person name="Hori C."/>
            <person name="Igarashi K."/>
            <person name="Jurgens J.A."/>
            <person name="Kallen N."/>
            <person name="Kersten P."/>
            <person name="Kohler A."/>
            <person name="Kuees U."/>
            <person name="Kumar T.K.A."/>
            <person name="Kuo A."/>
            <person name="LaButti K."/>
            <person name="Larrondo L.F."/>
            <person name="Lindquist E."/>
            <person name="Ling A."/>
            <person name="Lombard V."/>
            <person name="Lucas S."/>
            <person name="Lundell T."/>
            <person name="Martin R."/>
            <person name="McLaughlin D.J."/>
            <person name="Morgenstern I."/>
            <person name="Morin E."/>
            <person name="Murat C."/>
            <person name="Nagy L.G."/>
            <person name="Nolan M."/>
            <person name="Ohm R.A."/>
            <person name="Patyshakuliyeva A."/>
            <person name="Rokas A."/>
            <person name="Ruiz-Duenas F.J."/>
            <person name="Sabat G."/>
            <person name="Salamov A."/>
            <person name="Samejima M."/>
            <person name="Schmutz J."/>
            <person name="Slot J.C."/>
            <person name="St John F."/>
            <person name="Stenlid J."/>
            <person name="Sun H."/>
            <person name="Sun S."/>
            <person name="Syed K."/>
            <person name="Tsang A."/>
            <person name="Wiebenga A."/>
            <person name="Young D."/>
            <person name="Pisabarro A."/>
            <person name="Eastwood D.C."/>
            <person name="Martin F."/>
            <person name="Cullen D."/>
            <person name="Grigoriev I.V."/>
            <person name="Hibbett D.S."/>
        </authorList>
    </citation>
    <scope>NUCLEOTIDE SEQUENCE</scope>
    <source>
        <strain evidence="3">FP-58527</strain>
    </source>
</reference>
<feature type="compositionally biased region" description="Acidic residues" evidence="1">
    <location>
        <begin position="101"/>
        <end position="114"/>
    </location>
</feature>
<feature type="compositionally biased region" description="Low complexity" evidence="1">
    <location>
        <begin position="162"/>
        <end position="177"/>
    </location>
</feature>
<name>S8G179_FOMSC</name>
<feature type="compositionally biased region" description="Polar residues" evidence="1">
    <location>
        <begin position="147"/>
        <end position="161"/>
    </location>
</feature>
<feature type="region of interest" description="Disordered" evidence="1">
    <location>
        <begin position="435"/>
        <end position="490"/>
    </location>
</feature>
<feature type="compositionally biased region" description="Basic and acidic residues" evidence="1">
    <location>
        <begin position="478"/>
        <end position="490"/>
    </location>
</feature>
<organism evidence="2 3">
    <name type="scientific">Fomitopsis schrenkii</name>
    <name type="common">Brown rot fungus</name>
    <dbReference type="NCBI Taxonomy" id="2126942"/>
    <lineage>
        <taxon>Eukaryota</taxon>
        <taxon>Fungi</taxon>
        <taxon>Dikarya</taxon>
        <taxon>Basidiomycota</taxon>
        <taxon>Agaricomycotina</taxon>
        <taxon>Agaricomycetes</taxon>
        <taxon>Polyporales</taxon>
        <taxon>Fomitopsis</taxon>
    </lineage>
</organism>
<keyword evidence="3" id="KW-1185">Reference proteome</keyword>
<dbReference type="HOGENOM" id="CLU_048459_0_0_1"/>
<feature type="region of interest" description="Disordered" evidence="1">
    <location>
        <begin position="301"/>
        <end position="363"/>
    </location>
</feature>
<feature type="region of interest" description="Disordered" evidence="1">
    <location>
        <begin position="101"/>
        <end position="240"/>
    </location>
</feature>
<dbReference type="EMBL" id="KE504128">
    <property type="protein sequence ID" value="EPT04085.1"/>
    <property type="molecule type" value="Genomic_DNA"/>
</dbReference>
<dbReference type="AlphaFoldDB" id="S8G179"/>
<evidence type="ECO:0000313" key="2">
    <source>
        <dbReference type="EMBL" id="EPT04085.1"/>
    </source>
</evidence>
<gene>
    <name evidence="2" type="ORF">FOMPIDRAFT_1114520</name>
</gene>